<dbReference type="eggNOG" id="COG2267">
    <property type="taxonomic scope" value="Bacteria"/>
</dbReference>
<evidence type="ECO:0000313" key="2">
    <source>
        <dbReference type="EMBL" id="KGX89748.1"/>
    </source>
</evidence>
<dbReference type="InterPro" id="IPR050228">
    <property type="entry name" value="Carboxylesterase_BioH"/>
</dbReference>
<dbReference type="OrthoDB" id="6191536at2"/>
<dbReference type="PANTHER" id="PTHR43194:SF2">
    <property type="entry name" value="PEROXISOMAL MEMBRANE PROTEIN LPX1"/>
    <property type="match status" value="1"/>
</dbReference>
<dbReference type="Proteomes" id="UP000030528">
    <property type="component" value="Unassembled WGS sequence"/>
</dbReference>
<dbReference type="STRING" id="1385510.GCA_000425205_02231"/>
<dbReference type="EMBL" id="AVPE01000020">
    <property type="protein sequence ID" value="KGX89748.1"/>
    <property type="molecule type" value="Genomic_DNA"/>
</dbReference>
<evidence type="ECO:0000259" key="1">
    <source>
        <dbReference type="Pfam" id="PF12697"/>
    </source>
</evidence>
<gene>
    <name evidence="2" type="ORF">N781_15995</name>
</gene>
<dbReference type="SUPFAM" id="SSF53474">
    <property type="entry name" value="alpha/beta-Hydrolases"/>
    <property type="match status" value="1"/>
</dbReference>
<accession>A0A0A5GEU8</accession>
<dbReference type="Pfam" id="PF12697">
    <property type="entry name" value="Abhydrolase_6"/>
    <property type="match status" value="1"/>
</dbReference>
<sequence>MEKVYMLHGFMGTSKSHFSSQIDYFKEKYELVFLDLPGHGDSPLESTEDYFEHALEYVISRLKVGGEGYLMGLSLGASLAVHISLREPELVKGTILTGYTPYIPERLKEVMEKQYDYFINIEENNTQIAQSFENLHGNKWRKTLEHVLHTMTFKYPGISKADFEKLNTPVLLLNGSNDKHEVEAVAYVKENKEDALIGLIPGAGHTANLDQPDVFNRIVEDFLELRGS</sequence>
<dbReference type="AlphaFoldDB" id="A0A0A5GEU8"/>
<dbReference type="RefSeq" id="WP_026800584.1">
    <property type="nucleotide sequence ID" value="NZ_AULI01000008.1"/>
</dbReference>
<reference evidence="2 3" key="1">
    <citation type="submission" date="2013-08" db="EMBL/GenBank/DDBJ databases">
        <authorList>
            <person name="Huang J."/>
            <person name="Wang G."/>
        </authorList>
    </citation>
    <scope>NUCLEOTIDE SEQUENCE [LARGE SCALE GENOMIC DNA]</scope>
    <source>
        <strain evidence="2 3">JSM 076056</strain>
    </source>
</reference>
<keyword evidence="3" id="KW-1185">Reference proteome</keyword>
<name>A0A0A5GEU8_9BACI</name>
<dbReference type="InterPro" id="IPR029058">
    <property type="entry name" value="AB_hydrolase_fold"/>
</dbReference>
<protein>
    <recommendedName>
        <fullName evidence="1">AB hydrolase-1 domain-containing protein</fullName>
    </recommendedName>
</protein>
<dbReference type="Gene3D" id="3.40.50.1820">
    <property type="entry name" value="alpha/beta hydrolase"/>
    <property type="match status" value="1"/>
</dbReference>
<dbReference type="PANTHER" id="PTHR43194">
    <property type="entry name" value="HYDROLASE ALPHA/BETA FOLD FAMILY"/>
    <property type="match status" value="1"/>
</dbReference>
<proteinExistence type="predicted"/>
<comment type="caution">
    <text evidence="2">The sequence shown here is derived from an EMBL/GenBank/DDBJ whole genome shotgun (WGS) entry which is preliminary data.</text>
</comment>
<feature type="domain" description="AB hydrolase-1" evidence="1">
    <location>
        <begin position="5"/>
        <end position="217"/>
    </location>
</feature>
<dbReference type="InterPro" id="IPR000073">
    <property type="entry name" value="AB_hydrolase_1"/>
</dbReference>
<organism evidence="2 3">
    <name type="scientific">Pontibacillus halophilus JSM 076056 = DSM 19796</name>
    <dbReference type="NCBI Taxonomy" id="1385510"/>
    <lineage>
        <taxon>Bacteria</taxon>
        <taxon>Bacillati</taxon>
        <taxon>Bacillota</taxon>
        <taxon>Bacilli</taxon>
        <taxon>Bacillales</taxon>
        <taxon>Bacillaceae</taxon>
        <taxon>Pontibacillus</taxon>
    </lineage>
</organism>
<evidence type="ECO:0000313" key="3">
    <source>
        <dbReference type="Proteomes" id="UP000030528"/>
    </source>
</evidence>